<evidence type="ECO:0000313" key="1">
    <source>
        <dbReference type="EMBL" id="CAB4021095.1"/>
    </source>
</evidence>
<organism evidence="1 2">
    <name type="scientific">Paramuricea clavata</name>
    <name type="common">Red gorgonian</name>
    <name type="synonym">Violescent sea-whip</name>
    <dbReference type="NCBI Taxonomy" id="317549"/>
    <lineage>
        <taxon>Eukaryota</taxon>
        <taxon>Metazoa</taxon>
        <taxon>Cnidaria</taxon>
        <taxon>Anthozoa</taxon>
        <taxon>Octocorallia</taxon>
        <taxon>Malacalcyonacea</taxon>
        <taxon>Plexauridae</taxon>
        <taxon>Paramuricea</taxon>
    </lineage>
</organism>
<comment type="caution">
    <text evidence="1">The sequence shown here is derived from an EMBL/GenBank/DDBJ whole genome shotgun (WGS) entry which is preliminary data.</text>
</comment>
<keyword evidence="2" id="KW-1185">Reference proteome</keyword>
<reference evidence="1" key="1">
    <citation type="submission" date="2020-04" db="EMBL/GenBank/DDBJ databases">
        <authorList>
            <person name="Alioto T."/>
            <person name="Alioto T."/>
            <person name="Gomez Garrido J."/>
        </authorList>
    </citation>
    <scope>NUCLEOTIDE SEQUENCE</scope>
    <source>
        <strain evidence="1">A484AB</strain>
    </source>
</reference>
<dbReference type="EMBL" id="CACRXK020011264">
    <property type="protein sequence ID" value="CAB4021095.1"/>
    <property type="molecule type" value="Genomic_DNA"/>
</dbReference>
<sequence>MTSILNVINTIKFGVYDVDIRSHKHHQVWCLWRRYSTLSTPSSLVFMASIFNVKNTIKFGVYDVDIRLHNQHQ</sequence>
<protein>
    <submittedName>
        <fullName evidence="1">Uncharacterized protein</fullName>
    </submittedName>
</protein>
<accession>A0A6S7IPF8</accession>
<dbReference type="AlphaFoldDB" id="A0A6S7IPF8"/>
<gene>
    <name evidence="1" type="ORF">PACLA_8A067411</name>
</gene>
<proteinExistence type="predicted"/>
<name>A0A6S7IPF8_PARCT</name>
<evidence type="ECO:0000313" key="2">
    <source>
        <dbReference type="Proteomes" id="UP001152795"/>
    </source>
</evidence>
<dbReference type="Proteomes" id="UP001152795">
    <property type="component" value="Unassembled WGS sequence"/>
</dbReference>
<feature type="non-terminal residue" evidence="1">
    <location>
        <position position="73"/>
    </location>
</feature>